<dbReference type="InterPro" id="IPR049722">
    <property type="entry name" value="Prli42-like"/>
</dbReference>
<sequence length="33" mass="3889">MQNKKIQRLIIWFMIILIVVSGLMMGISYLTSF</sequence>
<dbReference type="RefSeq" id="WP_185125778.1">
    <property type="nucleotide sequence ID" value="NZ_CAJEWD010000008.1"/>
</dbReference>
<dbReference type="EMBL" id="CAJEWD010000008">
    <property type="protein sequence ID" value="CAD2077894.1"/>
    <property type="molecule type" value="Genomic_DNA"/>
</dbReference>
<evidence type="ECO:0000313" key="3">
    <source>
        <dbReference type="Proteomes" id="UP000589351"/>
    </source>
</evidence>
<keyword evidence="1" id="KW-0812">Transmembrane</keyword>
<evidence type="ECO:0000313" key="2">
    <source>
        <dbReference type="EMBL" id="CAD2077894.1"/>
    </source>
</evidence>
<gene>
    <name evidence="2" type="ORF">JEODO184_01264</name>
</gene>
<evidence type="ECO:0008006" key="4">
    <source>
        <dbReference type="Google" id="ProtNLM"/>
    </source>
</evidence>
<name>A0A6V7RKA6_9STAP</name>
<evidence type="ECO:0000256" key="1">
    <source>
        <dbReference type="SAM" id="Phobius"/>
    </source>
</evidence>
<reference evidence="2 3" key="1">
    <citation type="submission" date="2020-07" db="EMBL/GenBank/DDBJ databases">
        <authorList>
            <person name="Criscuolo A."/>
        </authorList>
    </citation>
    <scope>NUCLEOTIDE SEQUENCE [LARGE SCALE GENOMIC DNA]</scope>
    <source>
        <strain evidence="2">CIP111649</strain>
    </source>
</reference>
<dbReference type="Proteomes" id="UP000589351">
    <property type="component" value="Unassembled WGS sequence"/>
</dbReference>
<dbReference type="NCBIfam" id="NF033880">
    <property type="entry name" value="Prli42"/>
    <property type="match status" value="1"/>
</dbReference>
<keyword evidence="1" id="KW-1133">Transmembrane helix</keyword>
<protein>
    <recommendedName>
        <fullName evidence="4">Stressosome-associated protein Prli42</fullName>
    </recommendedName>
</protein>
<keyword evidence="1" id="KW-0472">Membrane</keyword>
<proteinExistence type="predicted"/>
<comment type="caution">
    <text evidence="2">The sequence shown here is derived from an EMBL/GenBank/DDBJ whole genome shotgun (WGS) entry which is preliminary data.</text>
</comment>
<dbReference type="AlphaFoldDB" id="A0A6V7RKA6"/>
<accession>A0A6V7RKA6</accession>
<feature type="transmembrane region" description="Helical" evidence="1">
    <location>
        <begin position="9"/>
        <end position="30"/>
    </location>
</feature>
<keyword evidence="3" id="KW-1185">Reference proteome</keyword>
<organism evidence="2 3">
    <name type="scientific">Jeotgalicoccus meleagridis</name>
    <dbReference type="NCBI Taxonomy" id="2759181"/>
    <lineage>
        <taxon>Bacteria</taxon>
        <taxon>Bacillati</taxon>
        <taxon>Bacillota</taxon>
        <taxon>Bacilli</taxon>
        <taxon>Bacillales</taxon>
        <taxon>Staphylococcaceae</taxon>
        <taxon>Jeotgalicoccus</taxon>
    </lineage>
</organism>